<evidence type="ECO:0000256" key="5">
    <source>
        <dbReference type="ARBA" id="ARBA00020265"/>
    </source>
</evidence>
<keyword evidence="6" id="KW-0963">Cytoplasm</keyword>
<dbReference type="Proteomes" id="UP000007264">
    <property type="component" value="Unassembled WGS sequence"/>
</dbReference>
<evidence type="ECO:0000256" key="1">
    <source>
        <dbReference type="ARBA" id="ARBA00004123"/>
    </source>
</evidence>
<dbReference type="AlphaFoldDB" id="I0Z1M5"/>
<feature type="region of interest" description="Disordered" evidence="9">
    <location>
        <begin position="27"/>
        <end position="82"/>
    </location>
</feature>
<comment type="similarity">
    <text evidence="4">Belongs to the ELP4 family.</text>
</comment>
<comment type="pathway">
    <text evidence="3">tRNA modification; 5-methoxycarbonylmethyl-2-thiouridine-tRNA biosynthesis.</text>
</comment>
<dbReference type="Pfam" id="PF05625">
    <property type="entry name" value="PAXNEB"/>
    <property type="match status" value="1"/>
</dbReference>
<dbReference type="GeneID" id="17042546"/>
<evidence type="ECO:0000313" key="11">
    <source>
        <dbReference type="Proteomes" id="UP000007264"/>
    </source>
</evidence>
<dbReference type="GO" id="GO:0033588">
    <property type="term" value="C:elongator holoenzyme complex"/>
    <property type="evidence" value="ECO:0007669"/>
    <property type="project" value="InterPro"/>
</dbReference>
<dbReference type="KEGG" id="csl:COCSUDRAFT_40910"/>
<dbReference type="UniPathway" id="UPA00988"/>
<dbReference type="GO" id="GO:0008023">
    <property type="term" value="C:transcription elongation factor complex"/>
    <property type="evidence" value="ECO:0007669"/>
    <property type="project" value="TreeGrafter"/>
</dbReference>
<keyword evidence="11" id="KW-1185">Reference proteome</keyword>
<dbReference type="GO" id="GO:0002098">
    <property type="term" value="P:tRNA wobble uridine modification"/>
    <property type="evidence" value="ECO:0007669"/>
    <property type="project" value="InterPro"/>
</dbReference>
<keyword evidence="7" id="KW-0819">tRNA processing</keyword>
<dbReference type="RefSeq" id="XP_005649088.1">
    <property type="nucleotide sequence ID" value="XM_005649031.1"/>
</dbReference>
<evidence type="ECO:0000256" key="3">
    <source>
        <dbReference type="ARBA" id="ARBA00005043"/>
    </source>
</evidence>
<dbReference type="Gene3D" id="3.40.50.300">
    <property type="entry name" value="P-loop containing nucleotide triphosphate hydrolases"/>
    <property type="match status" value="1"/>
</dbReference>
<organism evidence="10 11">
    <name type="scientific">Coccomyxa subellipsoidea (strain C-169)</name>
    <name type="common">Green microalga</name>
    <dbReference type="NCBI Taxonomy" id="574566"/>
    <lineage>
        <taxon>Eukaryota</taxon>
        <taxon>Viridiplantae</taxon>
        <taxon>Chlorophyta</taxon>
        <taxon>core chlorophytes</taxon>
        <taxon>Trebouxiophyceae</taxon>
        <taxon>Trebouxiophyceae incertae sedis</taxon>
        <taxon>Coccomyxaceae</taxon>
        <taxon>Coccomyxa</taxon>
        <taxon>Coccomyxa subellipsoidea</taxon>
    </lineage>
</organism>
<dbReference type="InterPro" id="IPR008728">
    <property type="entry name" value="Elongator_complex_protein_4"/>
</dbReference>
<feature type="compositionally biased region" description="Low complexity" evidence="9">
    <location>
        <begin position="69"/>
        <end position="81"/>
    </location>
</feature>
<dbReference type="PANTHER" id="PTHR12896:SF1">
    <property type="entry name" value="ELONGATOR COMPLEX PROTEIN 4"/>
    <property type="match status" value="1"/>
</dbReference>
<accession>I0Z1M5</accession>
<dbReference type="GO" id="GO:0005737">
    <property type="term" value="C:cytoplasm"/>
    <property type="evidence" value="ECO:0007669"/>
    <property type="project" value="UniProtKB-SubCell"/>
</dbReference>
<dbReference type="OrthoDB" id="289162at2759"/>
<evidence type="ECO:0000256" key="7">
    <source>
        <dbReference type="ARBA" id="ARBA00022694"/>
    </source>
</evidence>
<keyword evidence="8" id="KW-0539">Nucleus</keyword>
<evidence type="ECO:0000256" key="4">
    <source>
        <dbReference type="ARBA" id="ARBA00007573"/>
    </source>
</evidence>
<proteinExistence type="inferred from homology"/>
<reference evidence="10 11" key="1">
    <citation type="journal article" date="2012" name="Genome Biol.">
        <title>The genome of the polar eukaryotic microalga coccomyxa subellipsoidea reveals traits of cold adaptation.</title>
        <authorList>
            <person name="Blanc G."/>
            <person name="Agarkova I."/>
            <person name="Grimwood J."/>
            <person name="Kuo A."/>
            <person name="Brueggeman A."/>
            <person name="Dunigan D."/>
            <person name="Gurnon J."/>
            <person name="Ladunga I."/>
            <person name="Lindquist E."/>
            <person name="Lucas S."/>
            <person name="Pangilinan J."/>
            <person name="Proschold T."/>
            <person name="Salamov A."/>
            <person name="Schmutz J."/>
            <person name="Weeks D."/>
            <person name="Yamada T."/>
            <person name="Claverie J.M."/>
            <person name="Grigoriev I."/>
            <person name="Van Etten J."/>
            <person name="Lomsadze A."/>
            <person name="Borodovsky M."/>
        </authorList>
    </citation>
    <scope>NUCLEOTIDE SEQUENCE [LARGE SCALE GENOMIC DNA]</scope>
    <source>
        <strain evidence="10 11">C-169</strain>
    </source>
</reference>
<evidence type="ECO:0000256" key="2">
    <source>
        <dbReference type="ARBA" id="ARBA00004496"/>
    </source>
</evidence>
<dbReference type="PANTHER" id="PTHR12896">
    <property type="entry name" value="PAX6 NEIGHBOR PROTEIN PAXNEB"/>
    <property type="match status" value="1"/>
</dbReference>
<comment type="caution">
    <text evidence="10">The sequence shown here is derived from an EMBL/GenBank/DDBJ whole genome shotgun (WGS) entry which is preliminary data.</text>
</comment>
<gene>
    <name evidence="10" type="ORF">COCSUDRAFT_40910</name>
</gene>
<protein>
    <recommendedName>
        <fullName evidence="5">Elongator complex protein 4</fullName>
    </recommendedName>
</protein>
<name>I0Z1M5_COCSC</name>
<evidence type="ECO:0000256" key="8">
    <source>
        <dbReference type="ARBA" id="ARBA00023242"/>
    </source>
</evidence>
<sequence length="316" mass="33487">MQAEDREPGKEEDPKLRIAWQYRRYIQRQQDRAEQPGPPVAPRKGVGDVSGKHPDLTSPSGSTAGGSSGSKATAKSKSSSGMRDWCHQFDLSRPMDASALQASHLACQGYQGSDALERLVTGAREFTEGLEPAAQPSGVRPSLSRGPETIGRLAVEGLGSTSWQLGAEAQAAADATLRAVLQIKALVRAAKCAACISVPAGVLRESAAVRLQHMCDAVIVLEAFRDDSGIARMVSDASSCCGLMRVRRLPALNTLSRPLPAAELHLLRHRRRRLAIEQLQVDPDAEAAEAEHASGKSSAAGLLCSGPPAATKALDF</sequence>
<evidence type="ECO:0000313" key="10">
    <source>
        <dbReference type="EMBL" id="EIE24544.1"/>
    </source>
</evidence>
<dbReference type="STRING" id="574566.I0Z1M5"/>
<dbReference type="EMBL" id="AGSI01000005">
    <property type="protein sequence ID" value="EIE24544.1"/>
    <property type="molecule type" value="Genomic_DNA"/>
</dbReference>
<comment type="subcellular location">
    <subcellularLocation>
        <location evidence="2">Cytoplasm</location>
    </subcellularLocation>
    <subcellularLocation>
        <location evidence="1">Nucleus</location>
    </subcellularLocation>
</comment>
<evidence type="ECO:0000256" key="6">
    <source>
        <dbReference type="ARBA" id="ARBA00022490"/>
    </source>
</evidence>
<evidence type="ECO:0000256" key="9">
    <source>
        <dbReference type="SAM" id="MobiDB-lite"/>
    </source>
</evidence>
<dbReference type="InterPro" id="IPR027417">
    <property type="entry name" value="P-loop_NTPase"/>
</dbReference>